<organism evidence="3 4">
    <name type="scientific">Channa striata</name>
    <name type="common">Snakehead murrel</name>
    <name type="synonym">Ophicephalus striatus</name>
    <dbReference type="NCBI Taxonomy" id="64152"/>
    <lineage>
        <taxon>Eukaryota</taxon>
        <taxon>Metazoa</taxon>
        <taxon>Chordata</taxon>
        <taxon>Craniata</taxon>
        <taxon>Vertebrata</taxon>
        <taxon>Euteleostomi</taxon>
        <taxon>Actinopterygii</taxon>
        <taxon>Neopterygii</taxon>
        <taxon>Teleostei</taxon>
        <taxon>Neoteleostei</taxon>
        <taxon>Acanthomorphata</taxon>
        <taxon>Anabantaria</taxon>
        <taxon>Anabantiformes</taxon>
        <taxon>Channoidei</taxon>
        <taxon>Channidae</taxon>
        <taxon>Channa</taxon>
    </lineage>
</organism>
<sequence>MEVEALRFPVAVFSLSFSLLLLHCLLPPPPSHRPHARLSPPPPPLYGAPMSPALGRDDGTREGILASFLQATAGVASLLRRTLSTPDICRKSHVKVARPSGVF</sequence>
<accession>A0AA88RY71</accession>
<dbReference type="EMBL" id="JAUPFM010000017">
    <property type="protein sequence ID" value="KAK2823926.1"/>
    <property type="molecule type" value="Genomic_DNA"/>
</dbReference>
<gene>
    <name evidence="3" type="ORF">Q5P01_021101</name>
</gene>
<proteinExistence type="predicted"/>
<comment type="caution">
    <text evidence="3">The sequence shown here is derived from an EMBL/GenBank/DDBJ whole genome shotgun (WGS) entry which is preliminary data.</text>
</comment>
<name>A0AA88RY71_CHASR</name>
<feature type="signal peptide" evidence="2">
    <location>
        <begin position="1"/>
        <end position="24"/>
    </location>
</feature>
<feature type="region of interest" description="Disordered" evidence="1">
    <location>
        <begin position="31"/>
        <end position="53"/>
    </location>
</feature>
<evidence type="ECO:0000313" key="3">
    <source>
        <dbReference type="EMBL" id="KAK2823926.1"/>
    </source>
</evidence>
<evidence type="ECO:0000313" key="4">
    <source>
        <dbReference type="Proteomes" id="UP001187415"/>
    </source>
</evidence>
<keyword evidence="4" id="KW-1185">Reference proteome</keyword>
<evidence type="ECO:0000256" key="1">
    <source>
        <dbReference type="SAM" id="MobiDB-lite"/>
    </source>
</evidence>
<feature type="chain" id="PRO_5041740245" evidence="2">
    <location>
        <begin position="25"/>
        <end position="103"/>
    </location>
</feature>
<keyword evidence="2" id="KW-0732">Signal</keyword>
<protein>
    <submittedName>
        <fullName evidence="3">Uncharacterized protein</fullName>
    </submittedName>
</protein>
<reference evidence="3" key="1">
    <citation type="submission" date="2023-07" db="EMBL/GenBank/DDBJ databases">
        <title>Chromosome-level Genome Assembly of Striped Snakehead (Channa striata).</title>
        <authorList>
            <person name="Liu H."/>
        </authorList>
    </citation>
    <scope>NUCLEOTIDE SEQUENCE</scope>
    <source>
        <strain evidence="3">Gz</strain>
        <tissue evidence="3">Muscle</tissue>
    </source>
</reference>
<evidence type="ECO:0000256" key="2">
    <source>
        <dbReference type="SAM" id="SignalP"/>
    </source>
</evidence>
<dbReference type="AlphaFoldDB" id="A0AA88RY71"/>
<dbReference type="Proteomes" id="UP001187415">
    <property type="component" value="Unassembled WGS sequence"/>
</dbReference>